<accession>A0AAD8MMF3</accession>
<keyword evidence="3" id="KW-1185">Reference proteome</keyword>
<evidence type="ECO:0000313" key="2">
    <source>
        <dbReference type="EMBL" id="KAK1381900.1"/>
    </source>
</evidence>
<keyword evidence="1" id="KW-1133">Transmembrane helix</keyword>
<dbReference type="GO" id="GO:0016874">
    <property type="term" value="F:ligase activity"/>
    <property type="evidence" value="ECO:0007669"/>
    <property type="project" value="UniProtKB-KW"/>
</dbReference>
<keyword evidence="2" id="KW-0436">Ligase</keyword>
<dbReference type="Proteomes" id="UP001237642">
    <property type="component" value="Unassembled WGS sequence"/>
</dbReference>
<gene>
    <name evidence="2" type="ORF">POM88_019635</name>
</gene>
<dbReference type="PANTHER" id="PTHR36393">
    <property type="entry name" value="SULFATE ADENYLYLTRANSFERASE SUBUNIT"/>
    <property type="match status" value="1"/>
</dbReference>
<name>A0AAD8MMF3_9APIA</name>
<keyword evidence="1" id="KW-0472">Membrane</keyword>
<sequence>MTQVVLNLRPPLLTPTLLASSPVLSPPNRVKTPTRYPDSTRKWALLQYSHKCTARFSCFFSHNGSKQEQARKALESALGGKKTEFEKWNKEIKRRESAGGGNSGGGGWFRWFGGSNDDDSWQEAQQISLTIFGIVAMYMLIAKGDVMLAVFFNALLTAIRATKNSFTFVTMKILKTVSPSTLAKLESLPKEEVSAPVSAKESVLRKWAS</sequence>
<evidence type="ECO:0000256" key="1">
    <source>
        <dbReference type="SAM" id="Phobius"/>
    </source>
</evidence>
<feature type="transmembrane region" description="Helical" evidence="1">
    <location>
        <begin position="131"/>
        <end position="156"/>
    </location>
</feature>
<dbReference type="PANTHER" id="PTHR36393:SF1">
    <property type="entry name" value="SULFATE ADENYLYLTRANSFERASE SUBUNIT"/>
    <property type="match status" value="1"/>
</dbReference>
<protein>
    <submittedName>
        <fullName evidence="2">Glutamate--tRNA ligase 2</fullName>
    </submittedName>
</protein>
<organism evidence="2 3">
    <name type="scientific">Heracleum sosnowskyi</name>
    <dbReference type="NCBI Taxonomy" id="360622"/>
    <lineage>
        <taxon>Eukaryota</taxon>
        <taxon>Viridiplantae</taxon>
        <taxon>Streptophyta</taxon>
        <taxon>Embryophyta</taxon>
        <taxon>Tracheophyta</taxon>
        <taxon>Spermatophyta</taxon>
        <taxon>Magnoliopsida</taxon>
        <taxon>eudicotyledons</taxon>
        <taxon>Gunneridae</taxon>
        <taxon>Pentapetalae</taxon>
        <taxon>asterids</taxon>
        <taxon>campanulids</taxon>
        <taxon>Apiales</taxon>
        <taxon>Apiaceae</taxon>
        <taxon>Apioideae</taxon>
        <taxon>apioid superclade</taxon>
        <taxon>Tordylieae</taxon>
        <taxon>Tordyliinae</taxon>
        <taxon>Heracleum</taxon>
    </lineage>
</organism>
<reference evidence="2" key="1">
    <citation type="submission" date="2023-02" db="EMBL/GenBank/DDBJ databases">
        <title>Genome of toxic invasive species Heracleum sosnowskyi carries increased number of genes despite the absence of recent whole-genome duplications.</title>
        <authorList>
            <person name="Schelkunov M."/>
            <person name="Shtratnikova V."/>
            <person name="Makarenko M."/>
            <person name="Klepikova A."/>
            <person name="Omelchenko D."/>
            <person name="Novikova G."/>
            <person name="Obukhova E."/>
            <person name="Bogdanov V."/>
            <person name="Penin A."/>
            <person name="Logacheva M."/>
        </authorList>
    </citation>
    <scope>NUCLEOTIDE SEQUENCE</scope>
    <source>
        <strain evidence="2">Hsosn_3</strain>
        <tissue evidence="2">Leaf</tissue>
    </source>
</reference>
<proteinExistence type="predicted"/>
<dbReference type="EMBL" id="JAUIZM010000005">
    <property type="protein sequence ID" value="KAK1381900.1"/>
    <property type="molecule type" value="Genomic_DNA"/>
</dbReference>
<reference evidence="2" key="2">
    <citation type="submission" date="2023-05" db="EMBL/GenBank/DDBJ databases">
        <authorList>
            <person name="Schelkunov M.I."/>
        </authorList>
    </citation>
    <scope>NUCLEOTIDE SEQUENCE</scope>
    <source>
        <strain evidence="2">Hsosn_3</strain>
        <tissue evidence="2">Leaf</tissue>
    </source>
</reference>
<evidence type="ECO:0000313" key="3">
    <source>
        <dbReference type="Proteomes" id="UP001237642"/>
    </source>
</evidence>
<dbReference type="AlphaFoldDB" id="A0AAD8MMF3"/>
<comment type="caution">
    <text evidence="2">The sequence shown here is derived from an EMBL/GenBank/DDBJ whole genome shotgun (WGS) entry which is preliminary data.</text>
</comment>
<keyword evidence="1" id="KW-0812">Transmembrane</keyword>